<reference evidence="3 4" key="1">
    <citation type="submission" date="2017-09" db="EMBL/GenBank/DDBJ databases">
        <title>Biocontrol bacteria screening and application from spent mushroom substrate.</title>
        <authorList>
            <person name="Sun X."/>
        </authorList>
    </citation>
    <scope>NUCLEOTIDE SEQUENCE [LARGE SCALE GENOMIC DNA]</scope>
    <source>
        <strain evidence="3 4">100374</strain>
    </source>
</reference>
<keyword evidence="1" id="KW-0238">DNA-binding</keyword>
<dbReference type="EMBL" id="NWUW01000027">
    <property type="protein sequence ID" value="PIE92697.1"/>
    <property type="molecule type" value="Genomic_DNA"/>
</dbReference>
<evidence type="ECO:0000313" key="3">
    <source>
        <dbReference type="EMBL" id="PIE92697.1"/>
    </source>
</evidence>
<protein>
    <submittedName>
        <fullName evidence="3">Transposase</fullName>
    </submittedName>
</protein>
<proteinExistence type="predicted"/>
<dbReference type="Proteomes" id="UP000228484">
    <property type="component" value="Unassembled WGS sequence"/>
</dbReference>
<feature type="domain" description="Cas12f1-like TNB" evidence="2">
    <location>
        <begin position="353"/>
        <end position="417"/>
    </location>
</feature>
<accession>A0A2G6Q7A9</accession>
<evidence type="ECO:0000313" key="4">
    <source>
        <dbReference type="Proteomes" id="UP000228484"/>
    </source>
</evidence>
<organism evidence="3 4">
    <name type="scientific">Bacillus fungorum</name>
    <dbReference type="NCBI Taxonomy" id="2039284"/>
    <lineage>
        <taxon>Bacteria</taxon>
        <taxon>Bacillati</taxon>
        <taxon>Bacillota</taxon>
        <taxon>Bacilli</taxon>
        <taxon>Bacillales</taxon>
        <taxon>Bacillaceae</taxon>
        <taxon>Bacillus</taxon>
    </lineage>
</organism>
<dbReference type="Pfam" id="PF07282">
    <property type="entry name" value="Cas12f1-like_TNB"/>
    <property type="match status" value="1"/>
</dbReference>
<sequence>MKYLSTVVKVMKYQIICPVNIEWKAFETYLRTLSYQVRTIGNRTIQKLWDFDNQSLNHFRENGVYPSAQQLYGCTQKTISGYIYDQLKEEYQDMNKANMSTTLQKTIKTWNSRKKEIRSGEMSIPSFRNNLPIDIHGNSIQITKEKSGDYIASLSLFSSNFIIENNLPNGKIQVKLSTRKQNSMKVILDRIIENTYAKGACMLHKHKNKWYLSIIYKPTVKEEHKFEEDLVMGIDMGKINVLYFAFNKGWIRGAISGEEIEAFRKKIEHRRISLLRQGKYCSGNRVGKGREKRIKPIDVLNNKIAKFRNATNHKYANYIVQQCLKYNCGTIQLENLQGISKEQTFLKNWTYFDLQEKIKQQAHQYGMKVVTIDPSYTSKRCSECGYIHKNNRKSQSTFECQQCNLKVHADYNAAKNISIYNIEKVIQKQLKLQEKLNSKKFTEQYIEQVENIN</sequence>
<dbReference type="NCBIfam" id="NF040570">
    <property type="entry name" value="guided_TnpB"/>
    <property type="match status" value="1"/>
</dbReference>
<dbReference type="GO" id="GO:0003677">
    <property type="term" value="F:DNA binding"/>
    <property type="evidence" value="ECO:0007669"/>
    <property type="project" value="UniProtKB-KW"/>
</dbReference>
<gene>
    <name evidence="3" type="ORF">CO726_24920</name>
</gene>
<dbReference type="NCBIfam" id="TIGR01766">
    <property type="entry name" value="IS200/IS605 family accessory protein TnpB-like domain"/>
    <property type="match status" value="1"/>
</dbReference>
<evidence type="ECO:0000256" key="1">
    <source>
        <dbReference type="ARBA" id="ARBA00023125"/>
    </source>
</evidence>
<name>A0A2G6Q7A9_9BACI</name>
<keyword evidence="4" id="KW-1185">Reference proteome</keyword>
<comment type="caution">
    <text evidence="3">The sequence shown here is derived from an EMBL/GenBank/DDBJ whole genome shotgun (WGS) entry which is preliminary data.</text>
</comment>
<dbReference type="AlphaFoldDB" id="A0A2G6Q7A9"/>
<evidence type="ECO:0000259" key="2">
    <source>
        <dbReference type="Pfam" id="PF07282"/>
    </source>
</evidence>
<dbReference type="InterPro" id="IPR010095">
    <property type="entry name" value="Cas12f1-like_TNB"/>
</dbReference>